<dbReference type="HOGENOM" id="CLU_741669_0_0_7"/>
<dbReference type="Pfam" id="PF13435">
    <property type="entry name" value="Cytochrome_C554"/>
    <property type="match status" value="1"/>
</dbReference>
<dbReference type="STRING" id="448385.sce5707"/>
<evidence type="ECO:0000313" key="3">
    <source>
        <dbReference type="Proteomes" id="UP000002139"/>
    </source>
</evidence>
<protein>
    <submittedName>
        <fullName evidence="2">DnaJ-class molecular chaperone</fullName>
    </submittedName>
</protein>
<evidence type="ECO:0000313" key="2">
    <source>
        <dbReference type="EMBL" id="CAN95870.1"/>
    </source>
</evidence>
<dbReference type="AlphaFoldDB" id="A9G7K0"/>
<feature type="domain" description="Cytochrome c-552/4" evidence="1">
    <location>
        <begin position="65"/>
        <end position="131"/>
    </location>
</feature>
<dbReference type="eggNOG" id="COG3005">
    <property type="taxonomic scope" value="Bacteria"/>
</dbReference>
<dbReference type="BioCyc" id="SCEL448385:SCE_RS29320-MONOMER"/>
<dbReference type="SUPFAM" id="SSF48695">
    <property type="entry name" value="Multiheme cytochromes"/>
    <property type="match status" value="1"/>
</dbReference>
<reference evidence="2 3" key="1">
    <citation type="journal article" date="2007" name="Nat. Biotechnol.">
        <title>Complete genome sequence of the myxobacterium Sorangium cellulosum.</title>
        <authorList>
            <person name="Schneiker S."/>
            <person name="Perlova O."/>
            <person name="Kaiser O."/>
            <person name="Gerth K."/>
            <person name="Alici A."/>
            <person name="Altmeyer M.O."/>
            <person name="Bartels D."/>
            <person name="Bekel T."/>
            <person name="Beyer S."/>
            <person name="Bode E."/>
            <person name="Bode H.B."/>
            <person name="Bolten C.J."/>
            <person name="Choudhuri J.V."/>
            <person name="Doss S."/>
            <person name="Elnakady Y.A."/>
            <person name="Frank B."/>
            <person name="Gaigalat L."/>
            <person name="Goesmann A."/>
            <person name="Groeger C."/>
            <person name="Gross F."/>
            <person name="Jelsbak L."/>
            <person name="Jelsbak L."/>
            <person name="Kalinowski J."/>
            <person name="Kegler C."/>
            <person name="Knauber T."/>
            <person name="Konietzny S."/>
            <person name="Kopp M."/>
            <person name="Krause L."/>
            <person name="Krug D."/>
            <person name="Linke B."/>
            <person name="Mahmud T."/>
            <person name="Martinez-Arias R."/>
            <person name="McHardy A.C."/>
            <person name="Merai M."/>
            <person name="Meyer F."/>
            <person name="Mormann S."/>
            <person name="Munoz-Dorado J."/>
            <person name="Perez J."/>
            <person name="Pradella S."/>
            <person name="Rachid S."/>
            <person name="Raddatz G."/>
            <person name="Rosenau F."/>
            <person name="Rueckert C."/>
            <person name="Sasse F."/>
            <person name="Scharfe M."/>
            <person name="Schuster S.C."/>
            <person name="Suen G."/>
            <person name="Treuner-Lange A."/>
            <person name="Velicer G.J."/>
            <person name="Vorholter F.-J."/>
            <person name="Weissman K.J."/>
            <person name="Welch R.D."/>
            <person name="Wenzel S.C."/>
            <person name="Whitworth D.E."/>
            <person name="Wilhelm S."/>
            <person name="Wittmann C."/>
            <person name="Bloecker H."/>
            <person name="Puehler A."/>
            <person name="Mueller R."/>
        </authorList>
    </citation>
    <scope>NUCLEOTIDE SEQUENCE [LARGE SCALE GENOMIC DNA]</scope>
    <source>
        <strain evidence="3">So ce56</strain>
    </source>
</reference>
<sequence length="380" mass="40042">MGRWRRTASGERRTPRIAGAAVMALAALLFAPAAGVRGDPLPPLPGPAPQGRPQGFSARIENQRCETCHEDIAAEWRASLHRQAFTDRVFQRSYAIEPLPFCRGCHAPEADPAHHPDADAQAVGVGCVTCHLVAGEVVSARGRDARGGAHAVRGDARLSTDEGCARCHQFDFPRAPGVPMQDTVAEHRSGRFAERPCRDCHMPLVQGISGRPHRDHRFSVVGDPAVLRSAIDASASRSGANAVEVSARVVAAGHAVPTGDMFRRLEVRASAVDAKGAIVAAATPVILERRFSVRPIEGGIERVPAGDTRLPASGAPRVLRLVFPAAIDGLAVRWEVVYQRMGAAMGAAFGVDPAADEVVLAAGTLGARPVVGRPAPAPVP</sequence>
<dbReference type="OrthoDB" id="9814800at2"/>
<dbReference type="Gene3D" id="1.10.1130.10">
    <property type="entry name" value="Flavocytochrome C3, Chain A"/>
    <property type="match status" value="1"/>
</dbReference>
<dbReference type="RefSeq" id="WP_012238335.1">
    <property type="nucleotide sequence ID" value="NC_010162.1"/>
</dbReference>
<proteinExistence type="predicted"/>
<evidence type="ECO:0000259" key="1">
    <source>
        <dbReference type="Pfam" id="PF13435"/>
    </source>
</evidence>
<name>A9G7K0_SORC5</name>
<dbReference type="EMBL" id="AM746676">
    <property type="protein sequence ID" value="CAN95870.1"/>
    <property type="molecule type" value="Genomic_DNA"/>
</dbReference>
<dbReference type="KEGG" id="scl:sce5707"/>
<dbReference type="Proteomes" id="UP000002139">
    <property type="component" value="Chromosome"/>
</dbReference>
<gene>
    <name evidence="2" type="ordered locus">sce5707</name>
</gene>
<organism evidence="2 3">
    <name type="scientific">Sorangium cellulosum (strain So ce56)</name>
    <name type="common">Polyangium cellulosum (strain So ce56)</name>
    <dbReference type="NCBI Taxonomy" id="448385"/>
    <lineage>
        <taxon>Bacteria</taxon>
        <taxon>Pseudomonadati</taxon>
        <taxon>Myxococcota</taxon>
        <taxon>Polyangia</taxon>
        <taxon>Polyangiales</taxon>
        <taxon>Polyangiaceae</taxon>
        <taxon>Sorangium</taxon>
    </lineage>
</organism>
<accession>A9G7K0</accession>
<keyword evidence="3" id="KW-1185">Reference proteome</keyword>
<dbReference type="InterPro" id="IPR023155">
    <property type="entry name" value="Cyt_c-552/4"/>
</dbReference>
<dbReference type="InterPro" id="IPR036280">
    <property type="entry name" value="Multihaem_cyt_sf"/>
</dbReference>